<keyword evidence="2" id="KW-1185">Reference proteome</keyword>
<protein>
    <submittedName>
        <fullName evidence="1">Uncharacterized protein</fullName>
    </submittedName>
</protein>
<reference evidence="1 2" key="1">
    <citation type="journal article" date="2022" name="DNA Res.">
        <title>Chromosomal-level genome assembly of the orchid tree Bauhinia variegata (Leguminosae; Cercidoideae) supports the allotetraploid origin hypothesis of Bauhinia.</title>
        <authorList>
            <person name="Zhong Y."/>
            <person name="Chen Y."/>
            <person name="Zheng D."/>
            <person name="Pang J."/>
            <person name="Liu Y."/>
            <person name="Luo S."/>
            <person name="Meng S."/>
            <person name="Qian L."/>
            <person name="Wei D."/>
            <person name="Dai S."/>
            <person name="Zhou R."/>
        </authorList>
    </citation>
    <scope>NUCLEOTIDE SEQUENCE [LARGE SCALE GENOMIC DNA]</scope>
    <source>
        <strain evidence="1">BV-YZ2020</strain>
    </source>
</reference>
<dbReference type="EMBL" id="CM039432">
    <property type="protein sequence ID" value="KAI4332605.1"/>
    <property type="molecule type" value="Genomic_DNA"/>
</dbReference>
<accession>A0ACB9N837</accession>
<evidence type="ECO:0000313" key="2">
    <source>
        <dbReference type="Proteomes" id="UP000828941"/>
    </source>
</evidence>
<comment type="caution">
    <text evidence="1">The sequence shown here is derived from an EMBL/GenBank/DDBJ whole genome shotgun (WGS) entry which is preliminary data.</text>
</comment>
<evidence type="ECO:0000313" key="1">
    <source>
        <dbReference type="EMBL" id="KAI4332605.1"/>
    </source>
</evidence>
<organism evidence="1 2">
    <name type="scientific">Bauhinia variegata</name>
    <name type="common">Purple orchid tree</name>
    <name type="synonym">Phanera variegata</name>
    <dbReference type="NCBI Taxonomy" id="167791"/>
    <lineage>
        <taxon>Eukaryota</taxon>
        <taxon>Viridiplantae</taxon>
        <taxon>Streptophyta</taxon>
        <taxon>Embryophyta</taxon>
        <taxon>Tracheophyta</taxon>
        <taxon>Spermatophyta</taxon>
        <taxon>Magnoliopsida</taxon>
        <taxon>eudicotyledons</taxon>
        <taxon>Gunneridae</taxon>
        <taxon>Pentapetalae</taxon>
        <taxon>rosids</taxon>
        <taxon>fabids</taxon>
        <taxon>Fabales</taxon>
        <taxon>Fabaceae</taxon>
        <taxon>Cercidoideae</taxon>
        <taxon>Cercideae</taxon>
        <taxon>Bauhiniinae</taxon>
        <taxon>Bauhinia</taxon>
    </lineage>
</organism>
<name>A0ACB9N837_BAUVA</name>
<sequence length="372" mass="41858">MGESIPDPMTSPQVQGIERVASAEFNRPILDLLDSTRDARGKFLDQCVPLYKLALKGNWTATKSILDRDKKFLRTDIGKGWPTILHVAAGANHVHFVVELLELMDDKDLNLQDHNGNTAFFLAAGTGNVKLAEIMLQRNPYLAKIRGVKKVTPLHFAALQGRSEMAWHLYPLTVEIFDDEDWSLLFFTCISTGIFDLALEMLQNHRALALERDENDETALNVLARKPLDFNGMKQNVTIQLVGCLWEITLRMKDSVIELRKFISSPSLLLFDATEVGNFEFLAVLLSSYPDLIWEADERSRSIFHIAVLHRHASIFNLIHDIGAIKDILVTYADKKNENNLLHLAAKLAPSKQLEAVSGAAFQMSLELLWGI</sequence>
<gene>
    <name evidence="1" type="ORF">L6164_017500</name>
</gene>
<dbReference type="Proteomes" id="UP000828941">
    <property type="component" value="Chromosome 7"/>
</dbReference>
<proteinExistence type="predicted"/>